<dbReference type="RefSeq" id="XP_007373109.1">
    <property type="nucleotide sequence ID" value="XM_007373047.1"/>
</dbReference>
<dbReference type="OMA" id="NTRFRFY"/>
<dbReference type="STRING" id="619300.G3AES1"/>
<dbReference type="AlphaFoldDB" id="G3AES1"/>
<dbReference type="InParanoid" id="G3AES1"/>
<evidence type="ECO:0000313" key="1">
    <source>
        <dbReference type="EMBL" id="EGW35697.1"/>
    </source>
</evidence>
<dbReference type="KEGG" id="spaa:SPAPADRAFT_58900"/>
<dbReference type="HOGENOM" id="CLU_1180849_0_0_1"/>
<dbReference type="GeneID" id="18872669"/>
<name>G3AES1_SPAPN</name>
<dbReference type="eggNOG" id="ENOG502S1KC">
    <property type="taxonomic scope" value="Eukaryota"/>
</dbReference>
<protein>
    <submittedName>
        <fullName evidence="1">Uncharacterized protein</fullName>
    </submittedName>
</protein>
<dbReference type="Proteomes" id="UP000000709">
    <property type="component" value="Unassembled WGS sequence"/>
</dbReference>
<sequence length="235" mass="27295">MKNIKTIDSENLSLKSTLLSLIHDYKQLKNLVLNPEVITSVHQPLDSNVHKRSYTEVKTNEVLTTSTTTEFDKFIDLDNNDHVDLKKSKTNDYFEPIDSDIEIDYEDDYEYNMMTSPTLSSTELSRTTSPYSDFENNSLMSSLTRSTTVSSVMSFDKPKFTLNNFFELPKYEEEQDDHEYNFKFDELMNNNSKNDQYNMITDFLEEKLITNDIEYYTASTTTAPVASSSDNNLIW</sequence>
<dbReference type="EMBL" id="GL996499">
    <property type="protein sequence ID" value="EGW35697.1"/>
    <property type="molecule type" value="Genomic_DNA"/>
</dbReference>
<accession>G3AES1</accession>
<gene>
    <name evidence="1" type="ORF">SPAPADRAFT_58900</name>
</gene>
<keyword evidence="2" id="KW-1185">Reference proteome</keyword>
<evidence type="ECO:0000313" key="2">
    <source>
        <dbReference type="Proteomes" id="UP000000709"/>
    </source>
</evidence>
<organism evidence="2">
    <name type="scientific">Spathaspora passalidarum (strain NRRL Y-27907 / 11-Y1)</name>
    <dbReference type="NCBI Taxonomy" id="619300"/>
    <lineage>
        <taxon>Eukaryota</taxon>
        <taxon>Fungi</taxon>
        <taxon>Dikarya</taxon>
        <taxon>Ascomycota</taxon>
        <taxon>Saccharomycotina</taxon>
        <taxon>Pichiomycetes</taxon>
        <taxon>Debaryomycetaceae</taxon>
        <taxon>Spathaspora</taxon>
    </lineage>
</organism>
<reference evidence="1 2" key="1">
    <citation type="journal article" date="2011" name="Proc. Natl. Acad. Sci. U.S.A.">
        <title>Comparative genomics of xylose-fermenting fungi for enhanced biofuel production.</title>
        <authorList>
            <person name="Wohlbach D.J."/>
            <person name="Kuo A."/>
            <person name="Sato T.K."/>
            <person name="Potts K.M."/>
            <person name="Salamov A.A."/>
            <person name="LaButti K.M."/>
            <person name="Sun H."/>
            <person name="Clum A."/>
            <person name="Pangilinan J.L."/>
            <person name="Lindquist E.A."/>
            <person name="Lucas S."/>
            <person name="Lapidus A."/>
            <person name="Jin M."/>
            <person name="Gunawan C."/>
            <person name="Balan V."/>
            <person name="Dale B.E."/>
            <person name="Jeffries T.W."/>
            <person name="Zinkel R."/>
            <person name="Barry K.W."/>
            <person name="Grigoriev I.V."/>
            <person name="Gasch A.P."/>
        </authorList>
    </citation>
    <scope>NUCLEOTIDE SEQUENCE [LARGE SCALE GENOMIC DNA]</scope>
    <source>
        <strain evidence="2">NRRL Y-27907 / 11-Y1</strain>
    </source>
</reference>
<dbReference type="OrthoDB" id="5374328at2759"/>
<proteinExistence type="predicted"/>